<dbReference type="EC" id="1.1.1.100" evidence="5"/>
<dbReference type="Proteomes" id="UP000317835">
    <property type="component" value="Chromosome"/>
</dbReference>
<evidence type="ECO:0000313" key="6">
    <source>
        <dbReference type="Proteomes" id="UP000317835"/>
    </source>
</evidence>
<evidence type="ECO:0000256" key="1">
    <source>
        <dbReference type="ARBA" id="ARBA00006484"/>
    </source>
</evidence>
<evidence type="ECO:0000313" key="5">
    <source>
        <dbReference type="EMBL" id="QDV38931.1"/>
    </source>
</evidence>
<dbReference type="InterPro" id="IPR020904">
    <property type="entry name" value="Sc_DH/Rdtase_CS"/>
</dbReference>
<dbReference type="EMBL" id="CP036426">
    <property type="protein sequence ID" value="QDV38931.1"/>
    <property type="molecule type" value="Genomic_DNA"/>
</dbReference>
<gene>
    <name evidence="5" type="primary">fabG_11</name>
    <name evidence="5" type="ORF">ElP_68910</name>
</gene>
<dbReference type="PRINTS" id="PR00081">
    <property type="entry name" value="GDHRDH"/>
</dbReference>
<keyword evidence="3 5" id="KW-0560">Oxidoreductase</keyword>
<dbReference type="KEGG" id="tpla:ElP_68910"/>
<evidence type="ECO:0000256" key="4">
    <source>
        <dbReference type="RuleBase" id="RU000363"/>
    </source>
</evidence>
<keyword evidence="6" id="KW-1185">Reference proteome</keyword>
<comment type="similarity">
    <text evidence="1 4">Belongs to the short-chain dehydrogenases/reductases (SDR) family.</text>
</comment>
<reference evidence="5 6" key="1">
    <citation type="submission" date="2019-02" db="EMBL/GenBank/DDBJ databases">
        <title>Deep-cultivation of Planctomycetes and their phenomic and genomic characterization uncovers novel biology.</title>
        <authorList>
            <person name="Wiegand S."/>
            <person name="Jogler M."/>
            <person name="Boedeker C."/>
            <person name="Pinto D."/>
            <person name="Vollmers J."/>
            <person name="Rivas-Marin E."/>
            <person name="Kohn T."/>
            <person name="Peeters S.H."/>
            <person name="Heuer A."/>
            <person name="Rast P."/>
            <person name="Oberbeckmann S."/>
            <person name="Bunk B."/>
            <person name="Jeske O."/>
            <person name="Meyerdierks A."/>
            <person name="Storesund J.E."/>
            <person name="Kallscheuer N."/>
            <person name="Luecker S."/>
            <person name="Lage O.M."/>
            <person name="Pohl T."/>
            <person name="Merkel B.J."/>
            <person name="Hornburger P."/>
            <person name="Mueller R.-W."/>
            <person name="Bruemmer F."/>
            <person name="Labrenz M."/>
            <person name="Spormann A.M."/>
            <person name="Op den Camp H."/>
            <person name="Overmann J."/>
            <person name="Amann R."/>
            <person name="Jetten M.S.M."/>
            <person name="Mascher T."/>
            <person name="Medema M.H."/>
            <person name="Devos D.P."/>
            <person name="Kaster A.-K."/>
            <person name="Ovreas L."/>
            <person name="Rohde M."/>
            <person name="Galperin M.Y."/>
            <person name="Jogler C."/>
        </authorList>
    </citation>
    <scope>NUCLEOTIDE SEQUENCE [LARGE SCALE GENOMIC DNA]</scope>
    <source>
        <strain evidence="5 6">ElP</strain>
    </source>
</reference>
<dbReference type="PRINTS" id="PR00080">
    <property type="entry name" value="SDRFAMILY"/>
</dbReference>
<evidence type="ECO:0000256" key="2">
    <source>
        <dbReference type="ARBA" id="ARBA00022857"/>
    </source>
</evidence>
<sequence length="247" mass="25576">MAFLVDGQTALVTGANRGIGKSIVEALIKHGANAVYAAVRDPESARPLVEAYGDRVRPVELDLTRPETISAAAGLARDVRLVVNNAGVLKAATARDDHAFESLAFELDANVFGLLRVAQAFLPVLKANGGGAFVQLNSVVSLKCFPQFSTYCASKAASYSLTQALRSLAAGDGVEILSVHPGPIATDMGHDAGLSEIAEPPGLVAEAIVAALAAGEFHVFPDSMARRIGGAYDSFAKGVIEAEMGEG</sequence>
<dbReference type="InterPro" id="IPR002347">
    <property type="entry name" value="SDR_fam"/>
</dbReference>
<dbReference type="GO" id="GO:0004316">
    <property type="term" value="F:3-oxoacyl-[acyl-carrier-protein] reductase (NADPH) activity"/>
    <property type="evidence" value="ECO:0007669"/>
    <property type="project" value="UniProtKB-EC"/>
</dbReference>
<dbReference type="NCBIfam" id="NF006120">
    <property type="entry name" value="PRK08264.1-6"/>
    <property type="match status" value="1"/>
</dbReference>
<dbReference type="Pfam" id="PF00106">
    <property type="entry name" value="adh_short"/>
    <property type="match status" value="1"/>
</dbReference>
<dbReference type="OrthoDB" id="7593130at2"/>
<proteinExistence type="inferred from homology"/>
<dbReference type="Gene3D" id="3.40.50.720">
    <property type="entry name" value="NAD(P)-binding Rossmann-like Domain"/>
    <property type="match status" value="1"/>
</dbReference>
<evidence type="ECO:0000256" key="3">
    <source>
        <dbReference type="ARBA" id="ARBA00023002"/>
    </source>
</evidence>
<name>A0A518HDJ2_9BACT</name>
<keyword evidence="2" id="KW-0521">NADP</keyword>
<dbReference type="PANTHER" id="PTHR43391:SF14">
    <property type="entry name" value="DEHYDROGENASE_REDUCTASE SDR FAMILY PROTEIN 7-LIKE"/>
    <property type="match status" value="1"/>
</dbReference>
<dbReference type="AlphaFoldDB" id="A0A518HDJ2"/>
<organism evidence="5 6">
    <name type="scientific">Tautonia plasticadhaerens</name>
    <dbReference type="NCBI Taxonomy" id="2527974"/>
    <lineage>
        <taxon>Bacteria</taxon>
        <taxon>Pseudomonadati</taxon>
        <taxon>Planctomycetota</taxon>
        <taxon>Planctomycetia</taxon>
        <taxon>Isosphaerales</taxon>
        <taxon>Isosphaeraceae</taxon>
        <taxon>Tautonia</taxon>
    </lineage>
</organism>
<dbReference type="SUPFAM" id="SSF51735">
    <property type="entry name" value="NAD(P)-binding Rossmann-fold domains"/>
    <property type="match status" value="1"/>
</dbReference>
<accession>A0A518HDJ2</accession>
<dbReference type="InterPro" id="IPR036291">
    <property type="entry name" value="NAD(P)-bd_dom_sf"/>
</dbReference>
<dbReference type="RefSeq" id="WP_145277814.1">
    <property type="nucleotide sequence ID" value="NZ_CP036426.1"/>
</dbReference>
<protein>
    <submittedName>
        <fullName evidence="5">3-oxoacyl-[acyl-carrier-protein] reductase FabG</fullName>
        <ecNumber evidence="5">1.1.1.100</ecNumber>
    </submittedName>
</protein>
<dbReference type="PROSITE" id="PS00061">
    <property type="entry name" value="ADH_SHORT"/>
    <property type="match status" value="1"/>
</dbReference>
<dbReference type="PANTHER" id="PTHR43391">
    <property type="entry name" value="RETINOL DEHYDROGENASE-RELATED"/>
    <property type="match status" value="1"/>
</dbReference>